<evidence type="ECO:0000256" key="1">
    <source>
        <dbReference type="SAM" id="MobiDB-lite"/>
    </source>
</evidence>
<protein>
    <submittedName>
        <fullName evidence="2">Uncharacterized protein</fullName>
    </submittedName>
</protein>
<feature type="region of interest" description="Disordered" evidence="1">
    <location>
        <begin position="1"/>
        <end position="29"/>
    </location>
</feature>
<dbReference type="AlphaFoldDB" id="A0A8S9K479"/>
<evidence type="ECO:0000313" key="2">
    <source>
        <dbReference type="EMBL" id="KAF2588929.1"/>
    </source>
</evidence>
<evidence type="ECO:0000313" key="4">
    <source>
        <dbReference type="Proteomes" id="UP000266723"/>
    </source>
</evidence>
<feature type="compositionally biased region" description="Basic residues" evidence="1">
    <location>
        <begin position="1"/>
        <end position="12"/>
    </location>
</feature>
<accession>A0A8S9K479</accession>
<sequence length="61" mass="6904">MGSGIRKKRPHVSKKERYAPPYPSRTASVGCRSQINYDGPIDTVNGVKLLEPASFDRWKRT</sequence>
<dbReference type="EMBL" id="QGKV02002055">
    <property type="protein sequence ID" value="KAF3495054.1"/>
    <property type="molecule type" value="Genomic_DNA"/>
</dbReference>
<reference evidence="3" key="2">
    <citation type="submission" date="2019-12" db="EMBL/GenBank/DDBJ databases">
        <authorList>
            <person name="Studholme D.J."/>
            <person name="Sarris P."/>
        </authorList>
    </citation>
    <scope>NUCLEOTIDE SEQUENCE</scope>
    <source>
        <strain evidence="3">PFS-1207/04</strain>
        <tissue evidence="3">Leaf</tissue>
    </source>
</reference>
<proteinExistence type="predicted"/>
<dbReference type="EMBL" id="QGKY02000190">
    <property type="protein sequence ID" value="KAF2588929.1"/>
    <property type="molecule type" value="Genomic_DNA"/>
</dbReference>
<organism evidence="2">
    <name type="scientific">Brassica cretica</name>
    <name type="common">Mustard</name>
    <dbReference type="NCBI Taxonomy" id="69181"/>
    <lineage>
        <taxon>Eukaryota</taxon>
        <taxon>Viridiplantae</taxon>
        <taxon>Streptophyta</taxon>
        <taxon>Embryophyta</taxon>
        <taxon>Tracheophyta</taxon>
        <taxon>Spermatophyta</taxon>
        <taxon>Magnoliopsida</taxon>
        <taxon>eudicotyledons</taxon>
        <taxon>Gunneridae</taxon>
        <taxon>Pentapetalae</taxon>
        <taxon>rosids</taxon>
        <taxon>malvids</taxon>
        <taxon>Brassicales</taxon>
        <taxon>Brassicaceae</taxon>
        <taxon>Brassiceae</taxon>
        <taxon>Brassica</taxon>
    </lineage>
</organism>
<name>A0A8S9K479_BRACR</name>
<comment type="caution">
    <text evidence="2">The sequence shown here is derived from an EMBL/GenBank/DDBJ whole genome shotgun (WGS) entry which is preliminary data.</text>
</comment>
<dbReference type="Proteomes" id="UP000266723">
    <property type="component" value="Unassembled WGS sequence"/>
</dbReference>
<reference evidence="2" key="1">
    <citation type="submission" date="2019-12" db="EMBL/GenBank/DDBJ databases">
        <title>Genome sequencing and annotation of Brassica cretica.</title>
        <authorList>
            <person name="Studholme D.J."/>
            <person name="Sarris P.F."/>
        </authorList>
    </citation>
    <scope>NUCLEOTIDE SEQUENCE</scope>
    <source>
        <strain evidence="2">PFS-102/07</strain>
        <tissue evidence="2">Leaf</tissue>
    </source>
</reference>
<keyword evidence="4" id="KW-1185">Reference proteome</keyword>
<reference evidence="3 4" key="3">
    <citation type="journal article" date="2020" name="BMC Genomics">
        <title>Intraspecific diversification of the crop wild relative Brassica cretica Lam. using demographic model selection.</title>
        <authorList>
            <person name="Kioukis A."/>
            <person name="Michalopoulou V.A."/>
            <person name="Briers L."/>
            <person name="Pirintsos S."/>
            <person name="Studholme D.J."/>
            <person name="Pavlidis P."/>
            <person name="Sarris P.F."/>
        </authorList>
    </citation>
    <scope>NUCLEOTIDE SEQUENCE [LARGE SCALE GENOMIC DNA]</scope>
    <source>
        <strain evidence="4">cv. PFS-1207/04</strain>
        <strain evidence="3">PFS-1207/04</strain>
    </source>
</reference>
<gene>
    <name evidence="3" type="ORF">DY000_02056516</name>
    <name evidence="2" type="ORF">F2Q70_00041067</name>
</gene>
<evidence type="ECO:0000313" key="3">
    <source>
        <dbReference type="EMBL" id="KAF3495054.1"/>
    </source>
</evidence>